<name>A0A9W6GP42_9FUSO</name>
<comment type="caution">
    <text evidence="1">The sequence shown here is derived from an EMBL/GenBank/DDBJ whole genome shotgun (WGS) entry which is preliminary data.</text>
</comment>
<protein>
    <submittedName>
        <fullName evidence="1">Uncharacterized protein</fullName>
    </submittedName>
</protein>
<proteinExistence type="predicted"/>
<accession>A0A9W6GP42</accession>
<dbReference type="EMBL" id="BSDY01000016">
    <property type="protein sequence ID" value="GLI57371.1"/>
    <property type="molecule type" value="Genomic_DNA"/>
</dbReference>
<sequence>MAKYTGNSLTNLGKDLLARAVIGGESLTFTKVELGKGVPAGDPEELTQLVETFKTLSITSTAKLEGGSYRVRTAFSNAGITEDTYLREIGVFARGEDGVEILYSYCYTNTPDLIPAEGAGVLERVEDVITYISNAANVNAVIDQSKVYATIKDLTEGLAGKEDKFDKNSGFNLDKTDNAEIDSSILLATAKAVKKAWDKAMEALGFTNTNKAAILNNTEQIENLIVQMPATIPKEKVGTYYALELPTGVTPATHRVLGIADRGSSLSSLAVYKQYLSGNYIYVRSYLVVGSTPPSTDLGVDISFVKI</sequence>
<keyword evidence="2" id="KW-1185">Reference proteome</keyword>
<organism evidence="1 2">
    <name type="scientific">Propionigenium maris DSM 9537</name>
    <dbReference type="NCBI Taxonomy" id="1123000"/>
    <lineage>
        <taxon>Bacteria</taxon>
        <taxon>Fusobacteriati</taxon>
        <taxon>Fusobacteriota</taxon>
        <taxon>Fusobacteriia</taxon>
        <taxon>Fusobacteriales</taxon>
        <taxon>Fusobacteriaceae</taxon>
        <taxon>Propionigenium</taxon>
    </lineage>
</organism>
<dbReference type="Proteomes" id="UP001144471">
    <property type="component" value="Unassembled WGS sequence"/>
</dbReference>
<gene>
    <name evidence="1" type="ORF">PM10SUCC1_28850</name>
</gene>
<evidence type="ECO:0000313" key="1">
    <source>
        <dbReference type="EMBL" id="GLI57371.1"/>
    </source>
</evidence>
<dbReference type="AlphaFoldDB" id="A0A9W6GP42"/>
<evidence type="ECO:0000313" key="2">
    <source>
        <dbReference type="Proteomes" id="UP001144471"/>
    </source>
</evidence>
<reference evidence="1" key="1">
    <citation type="submission" date="2022-12" db="EMBL/GenBank/DDBJ databases">
        <title>Reference genome sequencing for broad-spectrum identification of bacterial and archaeal isolates by mass spectrometry.</title>
        <authorList>
            <person name="Sekiguchi Y."/>
            <person name="Tourlousse D.M."/>
        </authorList>
    </citation>
    <scope>NUCLEOTIDE SEQUENCE</scope>
    <source>
        <strain evidence="1">10succ1</strain>
    </source>
</reference>
<dbReference type="RefSeq" id="WP_281836950.1">
    <property type="nucleotide sequence ID" value="NZ_BSDY01000016.1"/>
</dbReference>